<evidence type="ECO:0000313" key="1">
    <source>
        <dbReference type="EMBL" id="RNA44766.1"/>
    </source>
</evidence>
<comment type="caution">
    <text evidence="1">The sequence shown here is derived from an EMBL/GenBank/DDBJ whole genome shotgun (WGS) entry which is preliminary data.</text>
</comment>
<dbReference type="AlphaFoldDB" id="A0A3M7T9K2"/>
<gene>
    <name evidence="1" type="ORF">BpHYR1_048030</name>
</gene>
<dbReference type="EMBL" id="REGN01000060">
    <property type="protein sequence ID" value="RNA44766.1"/>
    <property type="molecule type" value="Genomic_DNA"/>
</dbReference>
<organism evidence="1 2">
    <name type="scientific">Brachionus plicatilis</name>
    <name type="common">Marine rotifer</name>
    <name type="synonym">Brachionus muelleri</name>
    <dbReference type="NCBI Taxonomy" id="10195"/>
    <lineage>
        <taxon>Eukaryota</taxon>
        <taxon>Metazoa</taxon>
        <taxon>Spiralia</taxon>
        <taxon>Gnathifera</taxon>
        <taxon>Rotifera</taxon>
        <taxon>Eurotatoria</taxon>
        <taxon>Monogononta</taxon>
        <taxon>Pseudotrocha</taxon>
        <taxon>Ploima</taxon>
        <taxon>Brachionidae</taxon>
        <taxon>Brachionus</taxon>
    </lineage>
</organism>
<accession>A0A3M7T9K2</accession>
<reference evidence="1 2" key="1">
    <citation type="journal article" date="2018" name="Sci. Rep.">
        <title>Genomic signatures of local adaptation to the degree of environmental predictability in rotifers.</title>
        <authorList>
            <person name="Franch-Gras L."/>
            <person name="Hahn C."/>
            <person name="Garcia-Roger E.M."/>
            <person name="Carmona M.J."/>
            <person name="Serra M."/>
            <person name="Gomez A."/>
        </authorList>
    </citation>
    <scope>NUCLEOTIDE SEQUENCE [LARGE SCALE GENOMIC DNA]</scope>
    <source>
        <strain evidence="1">HYR1</strain>
    </source>
</reference>
<keyword evidence="2" id="KW-1185">Reference proteome</keyword>
<name>A0A3M7T9K2_BRAPC</name>
<sequence length="92" mass="10866">MFVRHLVPQTPKKDLQNVISQQHLCFFLPISIEYSKDLKKKVKKLTFISTLKKVNQIKIQNKELDEEDCPSLRFNKKRSSIALILSYLLVDY</sequence>
<evidence type="ECO:0000313" key="2">
    <source>
        <dbReference type="Proteomes" id="UP000276133"/>
    </source>
</evidence>
<protein>
    <submittedName>
        <fullName evidence="1">Uncharacterized protein</fullName>
    </submittedName>
</protein>
<proteinExistence type="predicted"/>
<dbReference type="Proteomes" id="UP000276133">
    <property type="component" value="Unassembled WGS sequence"/>
</dbReference>